<feature type="domain" description="BTB" evidence="1">
    <location>
        <begin position="191"/>
        <end position="256"/>
    </location>
</feature>
<sequence length="375" mass="44255">MWDDKLIFSYDWLIKSFKRLYKDKNYAELQSDEFISSPSTTRHTVDDPDIKLLDPGTPWRIKLKLSNEQGYLSLFISYCQNKFDDDNEIYSRMARIGVELFLSNSTNQAILIKSYPPQGHYTRKSNENSYFRIQQFCDSKIVFDDNSIHDTHILIRANFYCPNFGLIHSPINTLPNFLTSFESEFNNEEFSDVIFLFDCHNRIHASSLILGLRSTFFQRIFNKHRKPQTVEVQNVRYEHFNILIYFIYTGKLPEESVLSWDASKNIIRLANMYEVKQLEEFVALEMEKMVNVDVWDELLQIALRIGNEKLKAFVLSYIRQNWDNLVKTQKMTELLSCDNHTIVNELLSCSRKTKQMNDTNEMVNKLCLETGRLDI</sequence>
<dbReference type="EMBL" id="CAJVQB010011680">
    <property type="protein sequence ID" value="CAG8749635.1"/>
    <property type="molecule type" value="Genomic_DNA"/>
</dbReference>
<keyword evidence="3" id="KW-1185">Reference proteome</keyword>
<dbReference type="Pfam" id="PF00651">
    <property type="entry name" value="BTB"/>
    <property type="match status" value="1"/>
</dbReference>
<dbReference type="CDD" id="cd18186">
    <property type="entry name" value="BTB_POZ_ZBTB_KLHL-like"/>
    <property type="match status" value="1"/>
</dbReference>
<evidence type="ECO:0000259" key="1">
    <source>
        <dbReference type="PROSITE" id="PS50097"/>
    </source>
</evidence>
<proteinExistence type="predicted"/>
<name>A0ABN7VBU6_GIGMA</name>
<dbReference type="SUPFAM" id="SSF54695">
    <property type="entry name" value="POZ domain"/>
    <property type="match status" value="1"/>
</dbReference>
<protein>
    <submittedName>
        <fullName evidence="2">45536_t:CDS:1</fullName>
    </submittedName>
</protein>
<accession>A0ABN7VBU6</accession>
<dbReference type="InterPro" id="IPR000210">
    <property type="entry name" value="BTB/POZ_dom"/>
</dbReference>
<gene>
    <name evidence="2" type="ORF">GMARGA_LOCUS16232</name>
</gene>
<dbReference type="InterPro" id="IPR011333">
    <property type="entry name" value="SKP1/BTB/POZ_sf"/>
</dbReference>
<reference evidence="2 3" key="1">
    <citation type="submission" date="2021-06" db="EMBL/GenBank/DDBJ databases">
        <authorList>
            <person name="Kallberg Y."/>
            <person name="Tangrot J."/>
            <person name="Rosling A."/>
        </authorList>
    </citation>
    <scope>NUCLEOTIDE SEQUENCE [LARGE SCALE GENOMIC DNA]</scope>
    <source>
        <strain evidence="2 3">120-4 pot B 10/14</strain>
    </source>
</reference>
<dbReference type="Gene3D" id="3.30.710.10">
    <property type="entry name" value="Potassium Channel Kv1.1, Chain A"/>
    <property type="match status" value="1"/>
</dbReference>
<dbReference type="PANTHER" id="PTHR24413">
    <property type="entry name" value="SPECKLE-TYPE POZ PROTEIN"/>
    <property type="match status" value="1"/>
</dbReference>
<organism evidence="2 3">
    <name type="scientific">Gigaspora margarita</name>
    <dbReference type="NCBI Taxonomy" id="4874"/>
    <lineage>
        <taxon>Eukaryota</taxon>
        <taxon>Fungi</taxon>
        <taxon>Fungi incertae sedis</taxon>
        <taxon>Mucoromycota</taxon>
        <taxon>Glomeromycotina</taxon>
        <taxon>Glomeromycetes</taxon>
        <taxon>Diversisporales</taxon>
        <taxon>Gigasporaceae</taxon>
        <taxon>Gigaspora</taxon>
    </lineage>
</organism>
<dbReference type="Proteomes" id="UP000789901">
    <property type="component" value="Unassembled WGS sequence"/>
</dbReference>
<comment type="caution">
    <text evidence="2">The sequence shown here is derived from an EMBL/GenBank/DDBJ whole genome shotgun (WGS) entry which is preliminary data.</text>
</comment>
<dbReference type="PROSITE" id="PS50097">
    <property type="entry name" value="BTB"/>
    <property type="match status" value="1"/>
</dbReference>
<evidence type="ECO:0000313" key="2">
    <source>
        <dbReference type="EMBL" id="CAG8749635.1"/>
    </source>
</evidence>
<dbReference type="SMART" id="SM00225">
    <property type="entry name" value="BTB"/>
    <property type="match status" value="1"/>
</dbReference>
<evidence type="ECO:0000313" key="3">
    <source>
        <dbReference type="Proteomes" id="UP000789901"/>
    </source>
</evidence>